<accession>A0A015M7D3</accession>
<keyword evidence="2" id="KW-1185">Reference proteome</keyword>
<evidence type="ECO:0000313" key="2">
    <source>
        <dbReference type="Proteomes" id="UP000022910"/>
    </source>
</evidence>
<reference evidence="1 2" key="1">
    <citation type="submission" date="2014-02" db="EMBL/GenBank/DDBJ databases">
        <title>Single nucleus genome sequencing reveals high similarity among nuclei of an endomycorrhizal fungus.</title>
        <authorList>
            <person name="Lin K."/>
            <person name="Geurts R."/>
            <person name="Zhang Z."/>
            <person name="Limpens E."/>
            <person name="Saunders D.G."/>
            <person name="Mu D."/>
            <person name="Pang E."/>
            <person name="Cao H."/>
            <person name="Cha H."/>
            <person name="Lin T."/>
            <person name="Zhou Q."/>
            <person name="Shang Y."/>
            <person name="Li Y."/>
            <person name="Ivanov S."/>
            <person name="Sharma T."/>
            <person name="Velzen R.V."/>
            <person name="Ruijter N.D."/>
            <person name="Aanen D.K."/>
            <person name="Win J."/>
            <person name="Kamoun S."/>
            <person name="Bisseling T."/>
            <person name="Huang S."/>
        </authorList>
    </citation>
    <scope>NUCLEOTIDE SEQUENCE [LARGE SCALE GENOMIC DNA]</scope>
    <source>
        <strain evidence="2">DAOM197198w</strain>
    </source>
</reference>
<proteinExistence type="predicted"/>
<protein>
    <submittedName>
        <fullName evidence="1">Uncharacterized protein</fullName>
    </submittedName>
</protein>
<sequence>MHITEFDLLHNKSIEYSILEVCKWDLEPKKPNPAWTGIWVWAGKISSKLTAHDFSLNSDFRNSGQNSTGQN</sequence>
<gene>
    <name evidence="1" type="ORF">RirG_158910</name>
</gene>
<organism evidence="1 2">
    <name type="scientific">Rhizophagus irregularis (strain DAOM 197198w)</name>
    <name type="common">Glomus intraradices</name>
    <dbReference type="NCBI Taxonomy" id="1432141"/>
    <lineage>
        <taxon>Eukaryota</taxon>
        <taxon>Fungi</taxon>
        <taxon>Fungi incertae sedis</taxon>
        <taxon>Mucoromycota</taxon>
        <taxon>Glomeromycotina</taxon>
        <taxon>Glomeromycetes</taxon>
        <taxon>Glomerales</taxon>
        <taxon>Glomeraceae</taxon>
        <taxon>Rhizophagus</taxon>
    </lineage>
</organism>
<dbReference type="EMBL" id="JEMT01024533">
    <property type="protein sequence ID" value="EXX62743.1"/>
    <property type="molecule type" value="Genomic_DNA"/>
</dbReference>
<dbReference type="AlphaFoldDB" id="A0A015M7D3"/>
<dbReference type="Proteomes" id="UP000022910">
    <property type="component" value="Unassembled WGS sequence"/>
</dbReference>
<dbReference type="HOGENOM" id="CLU_2777232_0_0_1"/>
<evidence type="ECO:0000313" key="1">
    <source>
        <dbReference type="EMBL" id="EXX62743.1"/>
    </source>
</evidence>
<name>A0A015M7D3_RHIIW</name>
<comment type="caution">
    <text evidence="1">The sequence shown here is derived from an EMBL/GenBank/DDBJ whole genome shotgun (WGS) entry which is preliminary data.</text>
</comment>